<dbReference type="AlphaFoldDB" id="A0A1J5THN9"/>
<organism evidence="1">
    <name type="scientific">mine drainage metagenome</name>
    <dbReference type="NCBI Taxonomy" id="410659"/>
    <lineage>
        <taxon>unclassified sequences</taxon>
        <taxon>metagenomes</taxon>
        <taxon>ecological metagenomes</taxon>
    </lineage>
</organism>
<comment type="caution">
    <text evidence="1">The sequence shown here is derived from an EMBL/GenBank/DDBJ whole genome shotgun (WGS) entry which is preliminary data.</text>
</comment>
<dbReference type="Pfam" id="PF12771">
    <property type="entry name" value="SusD-like_2"/>
    <property type="match status" value="1"/>
</dbReference>
<dbReference type="Gene3D" id="1.25.40.390">
    <property type="match status" value="1"/>
</dbReference>
<evidence type="ECO:0000313" key="1">
    <source>
        <dbReference type="EMBL" id="OIR13228.1"/>
    </source>
</evidence>
<sequence>MKQIKNICLIITGILLIVSCNKKIESLQTDPNNPTSVTPNLILGNVLNSVSGSGSANLGGINSWDNVHDWNQYHCQNYDYYGNNIYSWTNGSFSPYLVLKNVAQMETEATARGAASVNPYEAVGKFVRAYYYYNMTSLFGDIPQAQALQAGNATPAYTSQKQVFQYILNILDTANTHFATLISKNDNSLSATQDLFYQGNLVKWQKLVNSFKLRVLISLSGKSSDPDLNVAAQFAAILNNPSTYPVFTSQSDDMAYVYNPGGSNAYSLYPFNPSNFGSIAGRFNMAATYVSTLTSLQDPRVFVTCEPAWALVGSDPNPVNFNYFVGASTGEPLATMYGNANAGKYSYINRNRYYKNFTGEPDVLVGYKELCFNIAEGITRGWATGNAEAYYKTGIAESMNFYGIGIAKSVFTAYFLPGGTGALSSITAYPVSFNFANYYAQPSVMLSSTASTAISQIVLQKYIASFENSGYEAYYNWRRTGVPAFQGGSGVGNNGIVPKRWAYPVSEQAQNAANYKAALTAQGYTADDLNQTMWILK</sequence>
<dbReference type="InterPro" id="IPR011990">
    <property type="entry name" value="TPR-like_helical_dom_sf"/>
</dbReference>
<dbReference type="SUPFAM" id="SSF48452">
    <property type="entry name" value="TPR-like"/>
    <property type="match status" value="1"/>
</dbReference>
<name>A0A1J5THN9_9ZZZZ</name>
<dbReference type="PROSITE" id="PS51257">
    <property type="entry name" value="PROKAR_LIPOPROTEIN"/>
    <property type="match status" value="1"/>
</dbReference>
<proteinExistence type="predicted"/>
<protein>
    <submittedName>
        <fullName evidence="1">Starch-binding associating with outer membrane</fullName>
    </submittedName>
</protein>
<dbReference type="InterPro" id="IPR041662">
    <property type="entry name" value="SusD-like_2"/>
</dbReference>
<accession>A0A1J5THN9</accession>
<reference evidence="1" key="1">
    <citation type="submission" date="2016-10" db="EMBL/GenBank/DDBJ databases">
        <title>Sequence of Gallionella enrichment culture.</title>
        <authorList>
            <person name="Poehlein A."/>
            <person name="Muehling M."/>
            <person name="Daniel R."/>
        </authorList>
    </citation>
    <scope>NUCLEOTIDE SEQUENCE</scope>
</reference>
<dbReference type="EMBL" id="MLJW01000015">
    <property type="protein sequence ID" value="OIR13228.1"/>
    <property type="molecule type" value="Genomic_DNA"/>
</dbReference>
<gene>
    <name evidence="1" type="ORF">GALL_56130</name>
</gene>